<dbReference type="STRING" id="247490.KSU1_B0283"/>
<dbReference type="Gene3D" id="1.10.1740.10">
    <property type="match status" value="1"/>
</dbReference>
<keyword evidence="4" id="KW-0238">DNA-binding</keyword>
<organism evidence="7 8">
    <name type="scientific">Candidatus Jettenia caeni</name>
    <dbReference type="NCBI Taxonomy" id="247490"/>
    <lineage>
        <taxon>Bacteria</taxon>
        <taxon>Pseudomonadati</taxon>
        <taxon>Planctomycetota</taxon>
        <taxon>Candidatus Brocadiia</taxon>
        <taxon>Candidatus Brocadiales</taxon>
        <taxon>Candidatus Brocadiaceae</taxon>
        <taxon>Candidatus Jettenia</taxon>
    </lineage>
</organism>
<evidence type="ECO:0000259" key="6">
    <source>
        <dbReference type="Pfam" id="PF04542"/>
    </source>
</evidence>
<dbReference type="GO" id="GO:0016987">
    <property type="term" value="F:sigma factor activity"/>
    <property type="evidence" value="ECO:0007669"/>
    <property type="project" value="UniProtKB-KW"/>
</dbReference>
<evidence type="ECO:0000313" key="7">
    <source>
        <dbReference type="EMBL" id="GAB61140.1"/>
    </source>
</evidence>
<evidence type="ECO:0000256" key="4">
    <source>
        <dbReference type="ARBA" id="ARBA00023125"/>
    </source>
</evidence>
<dbReference type="InterPro" id="IPR013325">
    <property type="entry name" value="RNA_pol_sigma_r2"/>
</dbReference>
<dbReference type="EMBL" id="BAFH01000002">
    <property type="protein sequence ID" value="GAB61140.1"/>
    <property type="molecule type" value="Genomic_DNA"/>
</dbReference>
<dbReference type="InterPro" id="IPR039425">
    <property type="entry name" value="RNA_pol_sigma-70-like"/>
</dbReference>
<dbReference type="SUPFAM" id="SSF88659">
    <property type="entry name" value="Sigma3 and sigma4 domains of RNA polymerase sigma factors"/>
    <property type="match status" value="1"/>
</dbReference>
<dbReference type="AlphaFoldDB" id="I3IHE5"/>
<protein>
    <submittedName>
        <fullName evidence="7">RNA polymerase sigma factor</fullName>
    </submittedName>
</protein>
<comment type="similarity">
    <text evidence="1">Belongs to the sigma-70 factor family. ECF subfamily.</text>
</comment>
<dbReference type="Proteomes" id="UP000002985">
    <property type="component" value="Unassembled WGS sequence"/>
</dbReference>
<dbReference type="NCBIfam" id="TIGR02937">
    <property type="entry name" value="sigma70-ECF"/>
    <property type="match status" value="1"/>
</dbReference>
<keyword evidence="5" id="KW-0804">Transcription</keyword>
<feature type="domain" description="RNA polymerase sigma-70 region 2" evidence="6">
    <location>
        <begin position="40"/>
        <end position="118"/>
    </location>
</feature>
<dbReference type="GO" id="GO:0006352">
    <property type="term" value="P:DNA-templated transcription initiation"/>
    <property type="evidence" value="ECO:0007669"/>
    <property type="project" value="InterPro"/>
</dbReference>
<evidence type="ECO:0000256" key="5">
    <source>
        <dbReference type="ARBA" id="ARBA00023163"/>
    </source>
</evidence>
<gene>
    <name evidence="7" type="ORF">KSU1_B0283</name>
</gene>
<dbReference type="Pfam" id="PF04542">
    <property type="entry name" value="Sigma70_r2"/>
    <property type="match status" value="1"/>
</dbReference>
<dbReference type="InterPro" id="IPR007627">
    <property type="entry name" value="RNA_pol_sigma70_r2"/>
</dbReference>
<accession>I3IHE5</accession>
<dbReference type="OrthoDB" id="9795666at2"/>
<comment type="caution">
    <text evidence="7">The sequence shown here is derived from an EMBL/GenBank/DDBJ whole genome shotgun (WGS) entry which is preliminary data.</text>
</comment>
<evidence type="ECO:0000256" key="3">
    <source>
        <dbReference type="ARBA" id="ARBA00023082"/>
    </source>
</evidence>
<evidence type="ECO:0000313" key="8">
    <source>
        <dbReference type="Proteomes" id="UP000002985"/>
    </source>
</evidence>
<dbReference type="GO" id="GO:0003677">
    <property type="term" value="F:DNA binding"/>
    <property type="evidence" value="ECO:0007669"/>
    <property type="project" value="UniProtKB-KW"/>
</dbReference>
<dbReference type="eggNOG" id="COG1595">
    <property type="taxonomic scope" value="Bacteria"/>
</dbReference>
<keyword evidence="8" id="KW-1185">Reference proteome</keyword>
<proteinExistence type="inferred from homology"/>
<keyword evidence="2" id="KW-0805">Transcription regulation</keyword>
<keyword evidence="3" id="KW-0731">Sigma factor</keyword>
<dbReference type="SUPFAM" id="SSF88946">
    <property type="entry name" value="Sigma2 domain of RNA polymerase sigma factors"/>
    <property type="match status" value="1"/>
</dbReference>
<reference evidence="7 8" key="1">
    <citation type="journal article" date="2012" name="FEBS Lett.">
        <title>Anammox organism KSU-1 expresses a NirK-type copper-containing nitrite reductase instead of a NirS-type with cytochrome cd1.</title>
        <authorList>
            <person name="Hira D."/>
            <person name="Toh H."/>
            <person name="Migita C.T."/>
            <person name="Okubo H."/>
            <person name="Nishiyama T."/>
            <person name="Hattori M."/>
            <person name="Furukawa K."/>
            <person name="Fujii T."/>
        </authorList>
    </citation>
    <scope>NUCLEOTIDE SEQUENCE [LARGE SCALE GENOMIC DNA]</scope>
</reference>
<dbReference type="PANTHER" id="PTHR43133">
    <property type="entry name" value="RNA POLYMERASE ECF-TYPE SIGMA FACTO"/>
    <property type="match status" value="1"/>
</dbReference>
<dbReference type="InterPro" id="IPR014284">
    <property type="entry name" value="RNA_pol_sigma-70_dom"/>
</dbReference>
<dbReference type="PANTHER" id="PTHR43133:SF8">
    <property type="entry name" value="RNA POLYMERASE SIGMA FACTOR HI_1459-RELATED"/>
    <property type="match status" value="1"/>
</dbReference>
<name>I3IHE5_9BACT</name>
<evidence type="ECO:0000256" key="1">
    <source>
        <dbReference type="ARBA" id="ARBA00010641"/>
    </source>
</evidence>
<sequence>MESKIDEEILISQETDENLLIYISMKDDDPNTATIAFEEFYHRHVSYLYNVLVKQYPNLERSDEINDLLQDTFLRVYGKAGTYKYIGTKNFKESEANVRAWIGRIAINIHHDNYRKNENNNEEYLDDIEWENIPKRPESINIKTEQIQIIEKVLGTLSERDKAIILASYQYYDFEEGDFKIPREELNALCDRFQTTRDNIRQIRKRTIQKIKEYENAHP</sequence>
<dbReference type="Gene3D" id="1.10.10.10">
    <property type="entry name" value="Winged helix-like DNA-binding domain superfamily/Winged helix DNA-binding domain"/>
    <property type="match status" value="1"/>
</dbReference>
<evidence type="ECO:0000256" key="2">
    <source>
        <dbReference type="ARBA" id="ARBA00023015"/>
    </source>
</evidence>
<dbReference type="InterPro" id="IPR013324">
    <property type="entry name" value="RNA_pol_sigma_r3/r4-like"/>
</dbReference>
<dbReference type="InterPro" id="IPR036388">
    <property type="entry name" value="WH-like_DNA-bd_sf"/>
</dbReference>